<gene>
    <name evidence="3" type="ORF">Moror_16632</name>
</gene>
<dbReference type="EMBL" id="AWSO01000953">
    <property type="protein sequence ID" value="ESK86252.1"/>
    <property type="molecule type" value="Genomic_DNA"/>
</dbReference>
<keyword evidence="2" id="KW-1133">Transmembrane helix</keyword>
<feature type="transmembrane region" description="Helical" evidence="2">
    <location>
        <begin position="52"/>
        <end position="72"/>
    </location>
</feature>
<protein>
    <submittedName>
        <fullName evidence="3">Uncharacterized protein</fullName>
    </submittedName>
</protein>
<organism evidence="3 4">
    <name type="scientific">Moniliophthora roreri (strain MCA 2997)</name>
    <name type="common">Cocoa frosty pod rot fungus</name>
    <name type="synonym">Crinipellis roreri</name>
    <dbReference type="NCBI Taxonomy" id="1381753"/>
    <lineage>
        <taxon>Eukaryota</taxon>
        <taxon>Fungi</taxon>
        <taxon>Dikarya</taxon>
        <taxon>Basidiomycota</taxon>
        <taxon>Agaricomycotina</taxon>
        <taxon>Agaricomycetes</taxon>
        <taxon>Agaricomycetidae</taxon>
        <taxon>Agaricales</taxon>
        <taxon>Marasmiineae</taxon>
        <taxon>Marasmiaceae</taxon>
        <taxon>Moniliophthora</taxon>
    </lineage>
</organism>
<dbReference type="Proteomes" id="UP000017559">
    <property type="component" value="Unassembled WGS sequence"/>
</dbReference>
<comment type="caution">
    <text evidence="3">The sequence shown here is derived from an EMBL/GenBank/DDBJ whole genome shotgun (WGS) entry which is preliminary data.</text>
</comment>
<keyword evidence="2" id="KW-0812">Transmembrane</keyword>
<accession>V2WXH8</accession>
<reference evidence="3 4" key="1">
    <citation type="journal article" date="2014" name="BMC Genomics">
        <title>Genome and secretome analysis of the hemibiotrophic fungal pathogen, Moniliophthora roreri, which causes frosty pod rot disease of cacao: mechanisms of the biotrophic and necrotrophic phases.</title>
        <authorList>
            <person name="Meinhardt L.W."/>
            <person name="Costa G.G.L."/>
            <person name="Thomazella D.P.T."/>
            <person name="Teixeira P.J.P.L."/>
            <person name="Carazzolle M.F."/>
            <person name="Schuster S.C."/>
            <person name="Carlson J.E."/>
            <person name="Guiltinan M.J."/>
            <person name="Mieczkowski P."/>
            <person name="Farmer A."/>
            <person name="Ramaraj T."/>
            <person name="Crozier J."/>
            <person name="Davis R.E."/>
            <person name="Shao J."/>
            <person name="Melnick R.L."/>
            <person name="Pereira G.A.G."/>
            <person name="Bailey B.A."/>
        </authorList>
    </citation>
    <scope>NUCLEOTIDE SEQUENCE [LARGE SCALE GENOMIC DNA]</scope>
    <source>
        <strain evidence="3 4">MCA 2997</strain>
    </source>
</reference>
<keyword evidence="4" id="KW-1185">Reference proteome</keyword>
<keyword evidence="2" id="KW-0472">Membrane</keyword>
<evidence type="ECO:0000256" key="2">
    <source>
        <dbReference type="SAM" id="Phobius"/>
    </source>
</evidence>
<feature type="transmembrane region" description="Helical" evidence="2">
    <location>
        <begin position="5"/>
        <end position="25"/>
    </location>
</feature>
<feature type="region of interest" description="Disordered" evidence="1">
    <location>
        <begin position="110"/>
        <end position="137"/>
    </location>
</feature>
<evidence type="ECO:0000313" key="4">
    <source>
        <dbReference type="Proteomes" id="UP000017559"/>
    </source>
</evidence>
<evidence type="ECO:0000256" key="1">
    <source>
        <dbReference type="SAM" id="MobiDB-lite"/>
    </source>
</evidence>
<sequence>MDIAYLSLSILFDVIVFGLTVYLTFNPTNQFNALSLVAPKASLLQTIQRDGLLYFCTILSGNLVWLLMVIFARPGIKFINAQPSMILTSIMVNRLTLSLRHVNHKSINRHSPQTTWNESDFPESMPASMEWGRERNN</sequence>
<dbReference type="KEGG" id="mrr:Moror_16632"/>
<name>V2WXH8_MONRO</name>
<evidence type="ECO:0000313" key="3">
    <source>
        <dbReference type="EMBL" id="ESK86252.1"/>
    </source>
</evidence>
<proteinExistence type="predicted"/>
<dbReference type="OrthoDB" id="3193253at2759"/>
<dbReference type="AlphaFoldDB" id="V2WXH8"/>
<dbReference type="HOGENOM" id="CLU_1865635_0_0_1"/>
<dbReference type="STRING" id="1381753.V2WXH8"/>